<dbReference type="SMART" id="SM00202">
    <property type="entry name" value="SR"/>
    <property type="match status" value="2"/>
</dbReference>
<keyword evidence="5 7" id="KW-1015">Disulfide bond</keyword>
<evidence type="ECO:0000256" key="6">
    <source>
        <dbReference type="ARBA" id="ARBA00023180"/>
    </source>
</evidence>
<dbReference type="PANTHER" id="PTHR48071">
    <property type="entry name" value="SRCR DOMAIN-CONTAINING PROTEIN"/>
    <property type="match status" value="1"/>
</dbReference>
<keyword evidence="2" id="KW-0964">Secreted</keyword>
<name>A0ABN9M0E8_9NEOB</name>
<evidence type="ECO:0000256" key="7">
    <source>
        <dbReference type="PROSITE-ProRule" id="PRU00196"/>
    </source>
</evidence>
<dbReference type="Gene3D" id="3.10.250.10">
    <property type="entry name" value="SRCR-like domain"/>
    <property type="match status" value="2"/>
</dbReference>
<dbReference type="PRINTS" id="PR00258">
    <property type="entry name" value="SPERACTRCPTR"/>
</dbReference>
<keyword evidence="3" id="KW-0732">Signal</keyword>
<feature type="domain" description="SRCR" evidence="8">
    <location>
        <begin position="109"/>
        <end position="158"/>
    </location>
</feature>
<accession>A0ABN9M0E8</accession>
<comment type="caution">
    <text evidence="7">Lacks conserved residue(s) required for the propagation of feature annotation.</text>
</comment>
<evidence type="ECO:0000259" key="8">
    <source>
        <dbReference type="PROSITE" id="PS50287"/>
    </source>
</evidence>
<proteinExistence type="predicted"/>
<dbReference type="Proteomes" id="UP001176940">
    <property type="component" value="Unassembled WGS sequence"/>
</dbReference>
<dbReference type="PANTHER" id="PTHR48071:SF15">
    <property type="entry name" value="SRCR DOMAIN-CONTAINING PROTEIN"/>
    <property type="match status" value="1"/>
</dbReference>
<comment type="caution">
    <text evidence="9">The sequence shown here is derived from an EMBL/GenBank/DDBJ whole genome shotgun (WGS) entry which is preliminary data.</text>
</comment>
<sequence>MESLRLVDGTSHCDGRVEVLQNDTWGRVTDHQWDIKDAQVVCTQLHCGEAIDSFTIEGPAHGMIQWDSIICQGSESDITECLKTQPKASDAYTDIRRDAGVICSESRSVQLVDGPGHCAGTVQVYHRGQRSMVSGDSWTTTEADVVCKELKCGRAINATTVVKNRVGNVWLKDDGNQGKHRVTKRDPALSYPMFTLVTSEDIAESVSHTPIQRCLRGVQRPNKVLDFLPRPATAQQDPDRCCLSHWTISLARTLNVTDR</sequence>
<dbReference type="InterPro" id="IPR001190">
    <property type="entry name" value="SRCR"/>
</dbReference>
<evidence type="ECO:0000256" key="3">
    <source>
        <dbReference type="ARBA" id="ARBA00022729"/>
    </source>
</evidence>
<comment type="subcellular location">
    <subcellularLocation>
        <location evidence="1">Secreted</location>
    </subcellularLocation>
</comment>
<gene>
    <name evidence="9" type="ORF">RIMI_LOCUS14352886</name>
</gene>
<evidence type="ECO:0000256" key="2">
    <source>
        <dbReference type="ARBA" id="ARBA00022525"/>
    </source>
</evidence>
<evidence type="ECO:0000313" key="9">
    <source>
        <dbReference type="EMBL" id="CAJ0953544.1"/>
    </source>
</evidence>
<evidence type="ECO:0000256" key="5">
    <source>
        <dbReference type="ARBA" id="ARBA00023157"/>
    </source>
</evidence>
<keyword evidence="10" id="KW-1185">Reference proteome</keyword>
<feature type="disulfide bond" evidence="7">
    <location>
        <begin position="71"/>
        <end position="81"/>
    </location>
</feature>
<dbReference type="Pfam" id="PF00530">
    <property type="entry name" value="SRCR"/>
    <property type="match status" value="2"/>
</dbReference>
<evidence type="ECO:0000313" key="10">
    <source>
        <dbReference type="Proteomes" id="UP001176940"/>
    </source>
</evidence>
<dbReference type="EMBL" id="CAUEEQ010036861">
    <property type="protein sequence ID" value="CAJ0953544.1"/>
    <property type="molecule type" value="Genomic_DNA"/>
</dbReference>
<evidence type="ECO:0000256" key="4">
    <source>
        <dbReference type="ARBA" id="ARBA00022737"/>
    </source>
</evidence>
<reference evidence="9" key="1">
    <citation type="submission" date="2023-07" db="EMBL/GenBank/DDBJ databases">
        <authorList>
            <person name="Stuckert A."/>
        </authorList>
    </citation>
    <scope>NUCLEOTIDE SEQUENCE</scope>
</reference>
<organism evidence="9 10">
    <name type="scientific">Ranitomeya imitator</name>
    <name type="common">mimic poison frog</name>
    <dbReference type="NCBI Taxonomy" id="111125"/>
    <lineage>
        <taxon>Eukaryota</taxon>
        <taxon>Metazoa</taxon>
        <taxon>Chordata</taxon>
        <taxon>Craniata</taxon>
        <taxon>Vertebrata</taxon>
        <taxon>Euteleostomi</taxon>
        <taxon>Amphibia</taxon>
        <taxon>Batrachia</taxon>
        <taxon>Anura</taxon>
        <taxon>Neobatrachia</taxon>
        <taxon>Hyloidea</taxon>
        <taxon>Dendrobatidae</taxon>
        <taxon>Dendrobatinae</taxon>
        <taxon>Ranitomeya</taxon>
    </lineage>
</organism>
<dbReference type="SUPFAM" id="SSF56487">
    <property type="entry name" value="SRCR-like"/>
    <property type="match status" value="2"/>
</dbReference>
<dbReference type="InterPro" id="IPR036772">
    <property type="entry name" value="SRCR-like_dom_sf"/>
</dbReference>
<keyword evidence="4" id="KW-0677">Repeat</keyword>
<feature type="disulfide bond" evidence="7">
    <location>
        <begin position="42"/>
        <end position="103"/>
    </location>
</feature>
<protein>
    <recommendedName>
        <fullName evidence="8">SRCR domain-containing protein</fullName>
    </recommendedName>
</protein>
<keyword evidence="6" id="KW-0325">Glycoprotein</keyword>
<feature type="domain" description="SRCR" evidence="8">
    <location>
        <begin position="4"/>
        <end position="104"/>
    </location>
</feature>
<evidence type="ECO:0000256" key="1">
    <source>
        <dbReference type="ARBA" id="ARBA00004613"/>
    </source>
</evidence>
<dbReference type="PROSITE" id="PS50287">
    <property type="entry name" value="SRCR_2"/>
    <property type="match status" value="2"/>
</dbReference>